<dbReference type="GO" id="GO:0003677">
    <property type="term" value="F:DNA binding"/>
    <property type="evidence" value="ECO:0007669"/>
    <property type="project" value="UniProtKB-KW"/>
</dbReference>
<dbReference type="InterPro" id="IPR037923">
    <property type="entry name" value="HTH-like"/>
</dbReference>
<dbReference type="EMBL" id="JACVXA010000005">
    <property type="protein sequence ID" value="MBE3637085.1"/>
    <property type="molecule type" value="Genomic_DNA"/>
</dbReference>
<sequence length="174" mass="19196">MFDAQGSENVSHPLRVVPLSQLARAGGLGLGAERSYIAPVLFWIAHGQGRLSVGGQLRGYTGHNAIFLPGNLSHGIEISPRCQGTAIFFAEKSMLPFPPNELHLRMQGVQMQSEMNALIEDLRQESQGTSPDRDLVLYHRAALMLLWLNRQAGRPHVPNVQVSDMLRAIAQPKR</sequence>
<organism evidence="2 3">
    <name type="scientific">Mangrovicoccus algicola</name>
    <dbReference type="NCBI Taxonomy" id="2771008"/>
    <lineage>
        <taxon>Bacteria</taxon>
        <taxon>Pseudomonadati</taxon>
        <taxon>Pseudomonadota</taxon>
        <taxon>Alphaproteobacteria</taxon>
        <taxon>Rhodobacterales</taxon>
        <taxon>Paracoccaceae</taxon>
        <taxon>Mangrovicoccus</taxon>
    </lineage>
</organism>
<comment type="caution">
    <text evidence="2">The sequence shown here is derived from an EMBL/GenBank/DDBJ whole genome shotgun (WGS) entry which is preliminary data.</text>
</comment>
<proteinExistence type="predicted"/>
<gene>
    <name evidence="2" type="ORF">ICN82_02550</name>
</gene>
<keyword evidence="1" id="KW-0238">DNA-binding</keyword>
<dbReference type="AlphaFoldDB" id="A0A8J6Z640"/>
<name>A0A8J6Z640_9RHOB</name>
<dbReference type="Proteomes" id="UP000609121">
    <property type="component" value="Unassembled WGS sequence"/>
</dbReference>
<keyword evidence="3" id="KW-1185">Reference proteome</keyword>
<evidence type="ECO:0000256" key="1">
    <source>
        <dbReference type="ARBA" id="ARBA00023125"/>
    </source>
</evidence>
<dbReference type="RefSeq" id="WP_193179273.1">
    <property type="nucleotide sequence ID" value="NZ_JACVXA010000005.1"/>
</dbReference>
<reference evidence="2" key="1">
    <citation type="submission" date="2020-09" db="EMBL/GenBank/DDBJ databases">
        <title>A novel bacterium of genus Mangrovicoccus, isolated from South China Sea.</title>
        <authorList>
            <person name="Huang H."/>
            <person name="Mo K."/>
            <person name="Hu Y."/>
        </authorList>
    </citation>
    <scope>NUCLEOTIDE SEQUENCE</scope>
    <source>
        <strain evidence="2">HB182678</strain>
    </source>
</reference>
<evidence type="ECO:0000313" key="3">
    <source>
        <dbReference type="Proteomes" id="UP000609121"/>
    </source>
</evidence>
<evidence type="ECO:0000313" key="2">
    <source>
        <dbReference type="EMBL" id="MBE3637085.1"/>
    </source>
</evidence>
<dbReference type="SUPFAM" id="SSF51215">
    <property type="entry name" value="Regulatory protein AraC"/>
    <property type="match status" value="1"/>
</dbReference>
<accession>A0A8J6Z640</accession>
<protein>
    <submittedName>
        <fullName evidence="2">Uncharacterized protein</fullName>
    </submittedName>
</protein>